<dbReference type="EMBL" id="JAGQLK010000065">
    <property type="protein sequence ID" value="MCA9383401.1"/>
    <property type="molecule type" value="Genomic_DNA"/>
</dbReference>
<dbReference type="GO" id="GO:0016787">
    <property type="term" value="F:hydrolase activity"/>
    <property type="evidence" value="ECO:0007669"/>
    <property type="project" value="UniProtKB-KW"/>
</dbReference>
<reference evidence="1" key="1">
    <citation type="submission" date="2020-04" db="EMBL/GenBank/DDBJ databases">
        <authorList>
            <person name="Zhang T."/>
        </authorList>
    </citation>
    <scope>NUCLEOTIDE SEQUENCE</scope>
    <source>
        <strain evidence="1">HKST-UBA14</strain>
    </source>
</reference>
<dbReference type="AlphaFoldDB" id="A0A955L643"/>
<dbReference type="Proteomes" id="UP000783287">
    <property type="component" value="Unassembled WGS sequence"/>
</dbReference>
<sequence length="287" mass="32916">MKKYKAIFFDWDGTAVLSRTEDAKKVVGLINKHLERNTPIFIISGTNYQVLENQIFKYISLNHLNSLYFGTDRGAFCYGFEDGKRIELVNNVPDNKVMADIHEVAFKLHRLLFEKYNYNTNIVFTRPNYCKLDLLVEIDRGSHKYISSSEIDILENIFKEHKIPYSLAEIIDLTKEIAQKDGLELQITSDAKYLEIGPSTKSDNINYFFSSVLKEKNINPAECAVWGDEFVYISEGLKGSDAHMITDITKDADFFDVSSYELPRPENVKNIGGGVETFINFLEEQLS</sequence>
<accession>A0A955L643</accession>
<comment type="caution">
    <text evidence="1">The sequence shown here is derived from an EMBL/GenBank/DDBJ whole genome shotgun (WGS) entry which is preliminary data.</text>
</comment>
<evidence type="ECO:0000313" key="2">
    <source>
        <dbReference type="Proteomes" id="UP000783287"/>
    </source>
</evidence>
<dbReference type="InterPro" id="IPR023214">
    <property type="entry name" value="HAD_sf"/>
</dbReference>
<name>A0A955L643_9BACT</name>
<evidence type="ECO:0000313" key="1">
    <source>
        <dbReference type="EMBL" id="MCA9383401.1"/>
    </source>
</evidence>
<reference evidence="1" key="2">
    <citation type="journal article" date="2021" name="Microbiome">
        <title>Successional dynamics and alternative stable states in a saline activated sludge microbial community over 9 years.</title>
        <authorList>
            <person name="Wang Y."/>
            <person name="Ye J."/>
            <person name="Ju F."/>
            <person name="Liu L."/>
            <person name="Boyd J.A."/>
            <person name="Deng Y."/>
            <person name="Parks D.H."/>
            <person name="Jiang X."/>
            <person name="Yin X."/>
            <person name="Woodcroft B.J."/>
            <person name="Tyson G.W."/>
            <person name="Hugenholtz P."/>
            <person name="Polz M.F."/>
            <person name="Zhang T."/>
        </authorList>
    </citation>
    <scope>NUCLEOTIDE SEQUENCE</scope>
    <source>
        <strain evidence="1">HKST-UBA14</strain>
    </source>
</reference>
<gene>
    <name evidence="1" type="ORF">KC909_03485</name>
</gene>
<keyword evidence="1" id="KW-0378">Hydrolase</keyword>
<organism evidence="1 2">
    <name type="scientific">Candidatus Dojkabacteria bacterium</name>
    <dbReference type="NCBI Taxonomy" id="2099670"/>
    <lineage>
        <taxon>Bacteria</taxon>
        <taxon>Candidatus Dojkabacteria</taxon>
    </lineage>
</organism>
<protein>
    <submittedName>
        <fullName evidence="1">HAD family hydrolase</fullName>
    </submittedName>
</protein>
<dbReference type="Gene3D" id="3.40.50.1000">
    <property type="entry name" value="HAD superfamily/HAD-like"/>
    <property type="match status" value="1"/>
</dbReference>
<dbReference type="CDD" id="cd01427">
    <property type="entry name" value="HAD_like"/>
    <property type="match status" value="1"/>
</dbReference>
<dbReference type="InterPro" id="IPR036412">
    <property type="entry name" value="HAD-like_sf"/>
</dbReference>
<dbReference type="SUPFAM" id="SSF56784">
    <property type="entry name" value="HAD-like"/>
    <property type="match status" value="1"/>
</dbReference>
<proteinExistence type="predicted"/>